<feature type="compositionally biased region" description="Basic and acidic residues" evidence="7">
    <location>
        <begin position="330"/>
        <end position="353"/>
    </location>
</feature>
<reference evidence="9" key="2">
    <citation type="submission" date="2021-01" db="UniProtKB">
        <authorList>
            <consortium name="EnsemblMetazoa"/>
        </authorList>
    </citation>
    <scope>IDENTIFICATION</scope>
</reference>
<dbReference type="RefSeq" id="XP_786911.3">
    <property type="nucleotide sequence ID" value="XM_781818.5"/>
</dbReference>
<evidence type="ECO:0000259" key="8">
    <source>
        <dbReference type="Pfam" id="PF10513"/>
    </source>
</evidence>
<evidence type="ECO:0000256" key="5">
    <source>
        <dbReference type="ARBA" id="ARBA00023242"/>
    </source>
</evidence>
<evidence type="ECO:0000256" key="4">
    <source>
        <dbReference type="ARBA" id="ARBA00023163"/>
    </source>
</evidence>
<dbReference type="GO" id="GO:0035267">
    <property type="term" value="C:NuA4 histone acetyltransferase complex"/>
    <property type="evidence" value="ECO:0007669"/>
    <property type="project" value="InterPro"/>
</dbReference>
<dbReference type="KEGG" id="spu:581837"/>
<evidence type="ECO:0000313" key="9">
    <source>
        <dbReference type="EnsemblMetazoa" id="XP_786911"/>
    </source>
</evidence>
<comment type="similarity">
    <text evidence="2 6">Belongs to the enhancer of polycomb family.</text>
</comment>
<evidence type="ECO:0000256" key="2">
    <source>
        <dbReference type="ARBA" id="ARBA00008035"/>
    </source>
</evidence>
<comment type="subcellular location">
    <subcellularLocation>
        <location evidence="1 6">Nucleus</location>
    </subcellularLocation>
</comment>
<accession>A0A7M7REN7</accession>
<evidence type="ECO:0000256" key="7">
    <source>
        <dbReference type="SAM" id="MobiDB-lite"/>
    </source>
</evidence>
<dbReference type="InterPro" id="IPR024943">
    <property type="entry name" value="Enhancer_polycomb"/>
</dbReference>
<feature type="compositionally biased region" description="Basic and acidic residues" evidence="7">
    <location>
        <begin position="807"/>
        <end position="818"/>
    </location>
</feature>
<feature type="compositionally biased region" description="Low complexity" evidence="7">
    <location>
        <begin position="772"/>
        <end position="794"/>
    </location>
</feature>
<evidence type="ECO:0000256" key="1">
    <source>
        <dbReference type="ARBA" id="ARBA00004123"/>
    </source>
</evidence>
<feature type="region of interest" description="Disordered" evidence="7">
    <location>
        <begin position="1"/>
        <end position="33"/>
    </location>
</feature>
<feature type="compositionally biased region" description="Low complexity" evidence="7">
    <location>
        <begin position="520"/>
        <end position="537"/>
    </location>
</feature>
<dbReference type="PANTHER" id="PTHR14898">
    <property type="entry name" value="ENHANCER OF POLYCOMB"/>
    <property type="match status" value="1"/>
</dbReference>
<dbReference type="EnsemblMetazoa" id="XM_781818">
    <property type="protein sequence ID" value="XP_786911"/>
    <property type="gene ID" value="LOC581837"/>
</dbReference>
<sequence length="835" mass="93858">MSKLSFRARAPDPAKPMPIYTTDELPDLPDFSTTNRAVPQMPTGMEKEEESEHHLQRAISAQQVYGSANHLVIPTPEVLSNQELYENLYEASYKQNRQYIHVQPLSMEQDIPDYDMDSGDERWLNEEAKLFTDITPIKFEIMMDRLEKGSGQRVMNLKDAKALLKEDDDLIIAVYDYWLNKRVGVGHSLIPEVKQEKRDGSTSNNPYVAFRRRTEKMQTRKNRKNDEVSYEKMLKLKRDLSKAVTLLEMVKRREKSKRENLHLTIEIFEKRYQMDDFSGTIFAECEELSKKQPSFTIPAIPNGNQYSSWGAKDENLVKKKREYKKRKHKTSSDKPRQSSSSPRDRHVESRISDEDTTVTQPSKVQSLSDQEEENDPDGIYAFRRKKGCNYHAPNPELVCGWPWSEGQHKGLMERRYRYCCTSIRRPRKCIGFGRRRIGRGGRIILDRARTMWDDELDDVDEHMYPRSPSPVSSSDEEDYPVSPVDPRPSQTSLPLSQLLEEIKAKRISHFRPKTPPPSKESQSFSTYPSSSSFHQSSSSLYPSLLSESIYMSFPERPTTLSHATSLCTPTLDTASTSAFLDPSLEEDIIVDVSDTPATVMSTLELNSEGLESVSDTLDIQSMEVDVVGQDGTPPDLNVSFTSLPRSKFSLEPSVVKVLSQERTAGVPLAKGSVPNHVQVEDTNNVETDTKLKAPQGHSTAPADTVLQLNFPLPPPSGNKASSLLASLSQSSRLNDISQDKSRTNSLSDSCNSLLSSTNKNSQDDKTIKREGSSLLSKDSSQSSGVSSSASSLLSMGVKRVKNPGNDVDAKAKENHEENAAINQIPSNKSVPMEVT</sequence>
<evidence type="ECO:0000256" key="3">
    <source>
        <dbReference type="ARBA" id="ARBA00023015"/>
    </source>
</evidence>
<name>A0A7M7REN7_STRPU</name>
<dbReference type="AlphaFoldDB" id="A0A7M7REN7"/>
<dbReference type="GO" id="GO:0006357">
    <property type="term" value="P:regulation of transcription by RNA polymerase II"/>
    <property type="evidence" value="ECO:0000318"/>
    <property type="project" value="GO_Central"/>
</dbReference>
<dbReference type="OrthoDB" id="435275at2759"/>
<feature type="region of interest" description="Disordered" evidence="7">
    <location>
        <begin position="506"/>
        <end position="537"/>
    </location>
</feature>
<evidence type="ECO:0000313" key="10">
    <source>
        <dbReference type="Proteomes" id="UP000007110"/>
    </source>
</evidence>
<dbReference type="GO" id="GO:0005634">
    <property type="term" value="C:nucleus"/>
    <property type="evidence" value="ECO:0007669"/>
    <property type="project" value="UniProtKB-SubCell"/>
</dbReference>
<organism evidence="9 10">
    <name type="scientific">Strongylocentrotus purpuratus</name>
    <name type="common">Purple sea urchin</name>
    <dbReference type="NCBI Taxonomy" id="7668"/>
    <lineage>
        <taxon>Eukaryota</taxon>
        <taxon>Metazoa</taxon>
        <taxon>Echinodermata</taxon>
        <taxon>Eleutherozoa</taxon>
        <taxon>Echinozoa</taxon>
        <taxon>Echinoidea</taxon>
        <taxon>Euechinoidea</taxon>
        <taxon>Echinacea</taxon>
        <taxon>Camarodonta</taxon>
        <taxon>Echinidea</taxon>
        <taxon>Strongylocentrotidae</taxon>
        <taxon>Strongylocentrotus</taxon>
    </lineage>
</organism>
<dbReference type="GeneID" id="581837"/>
<feature type="region of interest" description="Disordered" evidence="7">
    <location>
        <begin position="734"/>
        <end position="835"/>
    </location>
</feature>
<dbReference type="InterPro" id="IPR019542">
    <property type="entry name" value="Enhancer_polycomb-like_N"/>
</dbReference>
<dbReference type="InParanoid" id="A0A7M7REN7"/>
<feature type="compositionally biased region" description="Polar residues" evidence="7">
    <location>
        <begin position="357"/>
        <end position="368"/>
    </location>
</feature>
<dbReference type="GO" id="GO:0032777">
    <property type="term" value="C:piccolo histone acetyltransferase complex"/>
    <property type="evidence" value="ECO:0000318"/>
    <property type="project" value="GO_Central"/>
</dbReference>
<feature type="compositionally biased region" description="Basic and acidic residues" evidence="7">
    <location>
        <begin position="761"/>
        <end position="771"/>
    </location>
</feature>
<dbReference type="Pfam" id="PF10513">
    <property type="entry name" value="EPL1"/>
    <property type="match status" value="1"/>
</dbReference>
<dbReference type="Proteomes" id="UP000007110">
    <property type="component" value="Unassembled WGS sequence"/>
</dbReference>
<feature type="domain" description="Enhancer of polycomb-like N-terminal" evidence="8">
    <location>
        <begin position="14"/>
        <end position="148"/>
    </location>
</feature>
<protein>
    <recommendedName>
        <fullName evidence="6">Enhancer of polycomb-like protein</fullName>
    </recommendedName>
</protein>
<feature type="compositionally biased region" description="Low complexity" evidence="7">
    <location>
        <begin position="744"/>
        <end position="758"/>
    </location>
</feature>
<reference evidence="10" key="1">
    <citation type="submission" date="2015-02" db="EMBL/GenBank/DDBJ databases">
        <title>Genome sequencing for Strongylocentrotus purpuratus.</title>
        <authorList>
            <person name="Murali S."/>
            <person name="Liu Y."/>
            <person name="Vee V."/>
            <person name="English A."/>
            <person name="Wang M."/>
            <person name="Skinner E."/>
            <person name="Han Y."/>
            <person name="Muzny D.M."/>
            <person name="Worley K.C."/>
            <person name="Gibbs R.A."/>
        </authorList>
    </citation>
    <scope>NUCLEOTIDE SEQUENCE</scope>
</reference>
<dbReference type="FunCoup" id="A0A7M7REN7">
    <property type="interactions" value="501"/>
</dbReference>
<evidence type="ECO:0000256" key="6">
    <source>
        <dbReference type="RuleBase" id="RU361124"/>
    </source>
</evidence>
<keyword evidence="10" id="KW-1185">Reference proteome</keyword>
<proteinExistence type="inferred from homology"/>
<keyword evidence="4 6" id="KW-0804">Transcription</keyword>
<keyword evidence="3 6" id="KW-0805">Transcription regulation</keyword>
<feature type="region of interest" description="Disordered" evidence="7">
    <location>
        <begin position="459"/>
        <end position="494"/>
    </location>
</feature>
<feature type="region of interest" description="Disordered" evidence="7">
    <location>
        <begin position="322"/>
        <end position="375"/>
    </location>
</feature>
<keyword evidence="5 6" id="KW-0539">Nucleus</keyword>
<dbReference type="OMA" id="RPKRRYE"/>